<feature type="domain" description="Calcineurin-like phosphoesterase" evidence="3">
    <location>
        <begin position="1"/>
        <end position="152"/>
    </location>
</feature>
<keyword evidence="2" id="KW-0479">Metal-binding</keyword>
<dbReference type="InterPro" id="IPR029052">
    <property type="entry name" value="Metallo-depent_PP-like"/>
</dbReference>
<dbReference type="SUPFAM" id="SSF56300">
    <property type="entry name" value="Metallo-dependent phosphatases"/>
    <property type="match status" value="1"/>
</dbReference>
<dbReference type="InterPro" id="IPR000979">
    <property type="entry name" value="Phosphodiesterase_MJ0936/Vps29"/>
</dbReference>
<comment type="caution">
    <text evidence="4">The sequence shown here is derived from an EMBL/GenBank/DDBJ whole genome shotgun (WGS) entry which is preliminary data.</text>
</comment>
<dbReference type="Pfam" id="PF12850">
    <property type="entry name" value="Metallophos_2"/>
    <property type="match status" value="1"/>
</dbReference>
<comment type="cofactor">
    <cofactor evidence="2">
        <name>a divalent metal cation</name>
        <dbReference type="ChEBI" id="CHEBI:60240"/>
    </cofactor>
</comment>
<protein>
    <recommendedName>
        <fullName evidence="2">Phosphoesterase</fullName>
        <ecNumber evidence="2">3.1.4.-</ecNumber>
    </recommendedName>
</protein>
<dbReference type="RefSeq" id="WP_377933908.1">
    <property type="nucleotide sequence ID" value="NZ_JBHUMF010000015.1"/>
</dbReference>
<dbReference type="InterPro" id="IPR024654">
    <property type="entry name" value="Calcineurin-like_PHP_lpxH"/>
</dbReference>
<accession>A0ABW5RQT2</accession>
<proteinExistence type="inferred from homology"/>
<dbReference type="PANTHER" id="PTHR11124">
    <property type="entry name" value="VACUOLAR SORTING PROTEIN VPS29"/>
    <property type="match status" value="1"/>
</dbReference>
<evidence type="ECO:0000313" key="4">
    <source>
        <dbReference type="EMBL" id="MFD2680476.1"/>
    </source>
</evidence>
<name>A0ABW5RQT2_9BACI</name>
<dbReference type="NCBIfam" id="TIGR00040">
    <property type="entry name" value="yfcE"/>
    <property type="match status" value="1"/>
</dbReference>
<evidence type="ECO:0000313" key="5">
    <source>
        <dbReference type="Proteomes" id="UP001597506"/>
    </source>
</evidence>
<evidence type="ECO:0000256" key="2">
    <source>
        <dbReference type="RuleBase" id="RU362039"/>
    </source>
</evidence>
<organism evidence="4 5">
    <name type="scientific">Bacillus seohaeanensis</name>
    <dbReference type="NCBI Taxonomy" id="284580"/>
    <lineage>
        <taxon>Bacteria</taxon>
        <taxon>Bacillati</taxon>
        <taxon>Bacillota</taxon>
        <taxon>Bacilli</taxon>
        <taxon>Bacillales</taxon>
        <taxon>Bacillaceae</taxon>
        <taxon>Bacillus</taxon>
    </lineage>
</organism>
<comment type="similarity">
    <text evidence="1 2">Belongs to the metallophosphoesterase superfamily. YfcE family.</text>
</comment>
<sequence length="163" mass="18545">MKIVVLSDTHMPKKGKDFPEKLISDLKECNLIIHAGDWKTVDVYESIKKYGEVIGVIGNVDGEDLKELFPLKTTIEVNDLRIGVVHGHGKGKTTERRALEAFEGENVDIIVFGHSHIPFLRYMNGILLFNPGSPTDKRKMPYFSHGIIEINDDLEVRHVFYKK</sequence>
<gene>
    <name evidence="4" type="ORF">ACFSUL_06875</name>
</gene>
<reference evidence="5" key="1">
    <citation type="journal article" date="2019" name="Int. J. Syst. Evol. Microbiol.">
        <title>The Global Catalogue of Microorganisms (GCM) 10K type strain sequencing project: providing services to taxonomists for standard genome sequencing and annotation.</title>
        <authorList>
            <consortium name="The Broad Institute Genomics Platform"/>
            <consortium name="The Broad Institute Genome Sequencing Center for Infectious Disease"/>
            <person name="Wu L."/>
            <person name="Ma J."/>
        </authorList>
    </citation>
    <scope>NUCLEOTIDE SEQUENCE [LARGE SCALE GENOMIC DNA]</scope>
    <source>
        <strain evidence="5">KCTC 3913</strain>
    </source>
</reference>
<evidence type="ECO:0000256" key="1">
    <source>
        <dbReference type="ARBA" id="ARBA00008950"/>
    </source>
</evidence>
<dbReference type="EMBL" id="JBHUMF010000015">
    <property type="protein sequence ID" value="MFD2680476.1"/>
    <property type="molecule type" value="Genomic_DNA"/>
</dbReference>
<dbReference type="Proteomes" id="UP001597506">
    <property type="component" value="Unassembled WGS sequence"/>
</dbReference>
<keyword evidence="5" id="KW-1185">Reference proteome</keyword>
<dbReference type="Gene3D" id="3.60.21.10">
    <property type="match status" value="1"/>
</dbReference>
<evidence type="ECO:0000259" key="3">
    <source>
        <dbReference type="Pfam" id="PF12850"/>
    </source>
</evidence>
<dbReference type="EC" id="3.1.4.-" evidence="2"/>